<gene>
    <name evidence="3" type="ORF">EC912_1049</name>
</gene>
<dbReference type="InterPro" id="IPR007210">
    <property type="entry name" value="ABC_Gly_betaine_transp_sub-bd"/>
</dbReference>
<reference evidence="3 4" key="1">
    <citation type="submission" date="2019-03" db="EMBL/GenBank/DDBJ databases">
        <title>Above-ground endophytic microbial communities from plants in different locations in the United States.</title>
        <authorList>
            <person name="Frank C."/>
        </authorList>
    </citation>
    <scope>NUCLEOTIDE SEQUENCE [LARGE SCALE GENOMIC DNA]</scope>
    <source>
        <strain evidence="3 4">LP_13_YM</strain>
    </source>
</reference>
<accession>A0A4R3YNB2</accession>
<evidence type="ECO:0000313" key="3">
    <source>
        <dbReference type="EMBL" id="TCV93816.1"/>
    </source>
</evidence>
<comment type="caution">
    <text evidence="3">The sequence shown here is derived from an EMBL/GenBank/DDBJ whole genome shotgun (WGS) entry which is preliminary data.</text>
</comment>
<dbReference type="Pfam" id="PF04069">
    <property type="entry name" value="OpuAC"/>
    <property type="match status" value="1"/>
</dbReference>
<dbReference type="OrthoDB" id="9781705at2"/>
<dbReference type="GO" id="GO:0043190">
    <property type="term" value="C:ATP-binding cassette (ABC) transporter complex"/>
    <property type="evidence" value="ECO:0007669"/>
    <property type="project" value="InterPro"/>
</dbReference>
<keyword evidence="4" id="KW-1185">Reference proteome</keyword>
<dbReference type="AlphaFoldDB" id="A0A4R3YNB2"/>
<proteinExistence type="predicted"/>
<dbReference type="Gene3D" id="3.40.190.10">
    <property type="entry name" value="Periplasmic binding protein-like II"/>
    <property type="match status" value="1"/>
</dbReference>
<keyword evidence="1" id="KW-0732">Signal</keyword>
<dbReference type="Proteomes" id="UP000295645">
    <property type="component" value="Unassembled WGS sequence"/>
</dbReference>
<dbReference type="GO" id="GO:0022857">
    <property type="term" value="F:transmembrane transporter activity"/>
    <property type="evidence" value="ECO:0007669"/>
    <property type="project" value="InterPro"/>
</dbReference>
<dbReference type="Gene3D" id="3.40.190.120">
    <property type="entry name" value="Osmoprotection protein (prox), domain 2"/>
    <property type="match status" value="1"/>
</dbReference>
<dbReference type="SUPFAM" id="SSF53850">
    <property type="entry name" value="Periplasmic binding protein-like II"/>
    <property type="match status" value="1"/>
</dbReference>
<evidence type="ECO:0000259" key="2">
    <source>
        <dbReference type="Pfam" id="PF04069"/>
    </source>
</evidence>
<feature type="signal peptide" evidence="1">
    <location>
        <begin position="1"/>
        <end position="21"/>
    </location>
</feature>
<dbReference type="EMBL" id="SMCS01000004">
    <property type="protein sequence ID" value="TCV93816.1"/>
    <property type="molecule type" value="Genomic_DNA"/>
</dbReference>
<name>A0A4R3YNB2_9GAMM</name>
<feature type="domain" description="ABC-type glycine betaine transport system substrate-binding" evidence="2">
    <location>
        <begin position="25"/>
        <end position="297"/>
    </location>
</feature>
<evidence type="ECO:0000256" key="1">
    <source>
        <dbReference type="SAM" id="SignalP"/>
    </source>
</evidence>
<protein>
    <submittedName>
        <fullName evidence="3">Osmoprotectant transport system substrate-binding protein</fullName>
    </submittedName>
</protein>
<feature type="chain" id="PRO_5020201261" evidence="1">
    <location>
        <begin position="22"/>
        <end position="303"/>
    </location>
</feature>
<organism evidence="3 4">
    <name type="scientific">Luteibacter rhizovicinus</name>
    <dbReference type="NCBI Taxonomy" id="242606"/>
    <lineage>
        <taxon>Bacteria</taxon>
        <taxon>Pseudomonadati</taxon>
        <taxon>Pseudomonadota</taxon>
        <taxon>Gammaproteobacteria</taxon>
        <taxon>Lysobacterales</taxon>
        <taxon>Rhodanobacteraceae</taxon>
        <taxon>Luteibacter</taxon>
    </lineage>
</organism>
<sequence length="303" mass="32684">MMHRVFAFLVLLALSFGIAQAQTAVRVGSKADNEGALLGQIVLQVLRHEGIPVEDRTQLGPTSIVRRALLHGDLDIYPEYTGNAAFFFHREGDPAFRDAKQAYALAASLDEKANRLIWLDPAPADNHWAIGVRRDVATPAHLATLDDFARWVNTGGRVLLAGSAEFVESDAALPAFQQAYGFRLRGSQLLVLAGGDTSATIKAAAEGTSGVNASMVYMTDGALAVTGLVVLDDTRRVEPVYQPAPVVRADVLARYPRIRAALAAAFAPLTVDTLRRLNARTQIDGEDAARVAADYLRSRHLSD</sequence>
<evidence type="ECO:0000313" key="4">
    <source>
        <dbReference type="Proteomes" id="UP000295645"/>
    </source>
</evidence>